<keyword evidence="8" id="KW-1185">Reference proteome</keyword>
<dbReference type="PANTHER" id="PTHR24369">
    <property type="entry name" value="ANTIGEN BSP, PUTATIVE-RELATED"/>
    <property type="match status" value="1"/>
</dbReference>
<evidence type="ECO:0000256" key="3">
    <source>
        <dbReference type="ARBA" id="ARBA00022737"/>
    </source>
</evidence>
<feature type="region of interest" description="Disordered" evidence="4">
    <location>
        <begin position="602"/>
        <end position="621"/>
    </location>
</feature>
<evidence type="ECO:0000256" key="2">
    <source>
        <dbReference type="ARBA" id="ARBA00022729"/>
    </source>
</evidence>
<reference evidence="8" key="1">
    <citation type="submission" date="2015-05" db="EMBL/GenBank/DDBJ databases">
        <authorList>
            <person name="Wilson R.K."/>
            <person name="Warren W.C."/>
            <person name="Olafson P."/>
        </authorList>
    </citation>
    <scope>NUCLEOTIDE SEQUENCE [LARGE SCALE GENOMIC DNA]</scope>
    <source>
        <strain evidence="8">USDA</strain>
    </source>
</reference>
<feature type="compositionally biased region" description="Acidic residues" evidence="4">
    <location>
        <begin position="659"/>
        <end position="669"/>
    </location>
</feature>
<keyword evidence="5" id="KW-0812">Transmembrane</keyword>
<feature type="region of interest" description="Disordered" evidence="4">
    <location>
        <begin position="857"/>
        <end position="890"/>
    </location>
</feature>
<keyword evidence="5" id="KW-1133">Transmembrane helix</keyword>
<dbReference type="InterPro" id="IPR026906">
    <property type="entry name" value="LRR_5"/>
</dbReference>
<protein>
    <recommendedName>
        <fullName evidence="9">LRRNT domain-containing protein</fullName>
    </recommendedName>
</protein>
<dbReference type="AlphaFoldDB" id="A0A1I8Q638"/>
<feature type="region of interest" description="Disordered" evidence="4">
    <location>
        <begin position="681"/>
        <end position="707"/>
    </location>
</feature>
<dbReference type="Proteomes" id="UP000095300">
    <property type="component" value="Unassembled WGS sequence"/>
</dbReference>
<dbReference type="STRING" id="35570.A0A1I8Q638"/>
<dbReference type="GO" id="GO:0005886">
    <property type="term" value="C:plasma membrane"/>
    <property type="evidence" value="ECO:0007669"/>
    <property type="project" value="TreeGrafter"/>
</dbReference>
<feature type="transmembrane region" description="Helical" evidence="5">
    <location>
        <begin position="546"/>
        <end position="567"/>
    </location>
</feature>
<dbReference type="PANTHER" id="PTHR24369:SF210">
    <property type="entry name" value="CHAOPTIN-RELATED"/>
    <property type="match status" value="1"/>
</dbReference>
<dbReference type="EnsemblMetazoa" id="SCAU014249-RA">
    <property type="protein sequence ID" value="SCAU014249-PA"/>
    <property type="gene ID" value="SCAU014249"/>
</dbReference>
<feature type="signal peptide" evidence="6">
    <location>
        <begin position="1"/>
        <end position="33"/>
    </location>
</feature>
<keyword evidence="3" id="KW-0677">Repeat</keyword>
<feature type="compositionally biased region" description="Low complexity" evidence="4">
    <location>
        <begin position="607"/>
        <end position="619"/>
    </location>
</feature>
<evidence type="ECO:0000256" key="5">
    <source>
        <dbReference type="SAM" id="Phobius"/>
    </source>
</evidence>
<keyword evidence="5" id="KW-0472">Membrane</keyword>
<feature type="region of interest" description="Disordered" evidence="4">
    <location>
        <begin position="638"/>
        <end position="669"/>
    </location>
</feature>
<keyword evidence="1" id="KW-0433">Leucine-rich repeat</keyword>
<dbReference type="SUPFAM" id="SSF52058">
    <property type="entry name" value="L domain-like"/>
    <property type="match status" value="2"/>
</dbReference>
<dbReference type="EnsemblMetazoa" id="SCAU014249-RB">
    <property type="protein sequence ID" value="SCAU014249-PB"/>
    <property type="gene ID" value="SCAU014249"/>
</dbReference>
<evidence type="ECO:0000313" key="7">
    <source>
        <dbReference type="EnsemblMetazoa" id="SCAU014249-PB"/>
    </source>
</evidence>
<evidence type="ECO:0000313" key="8">
    <source>
        <dbReference type="Proteomes" id="UP000095300"/>
    </source>
</evidence>
<dbReference type="InterPro" id="IPR032675">
    <property type="entry name" value="LRR_dom_sf"/>
</dbReference>
<dbReference type="PROSITE" id="PS51450">
    <property type="entry name" value="LRR"/>
    <property type="match status" value="3"/>
</dbReference>
<dbReference type="InterPro" id="IPR003591">
    <property type="entry name" value="Leu-rich_rpt_typical-subtyp"/>
</dbReference>
<dbReference type="KEGG" id="scac:106084877"/>
<organism evidence="7 8">
    <name type="scientific">Stomoxys calcitrans</name>
    <name type="common">Stable fly</name>
    <name type="synonym">Conops calcitrans</name>
    <dbReference type="NCBI Taxonomy" id="35570"/>
    <lineage>
        <taxon>Eukaryota</taxon>
        <taxon>Metazoa</taxon>
        <taxon>Ecdysozoa</taxon>
        <taxon>Arthropoda</taxon>
        <taxon>Hexapoda</taxon>
        <taxon>Insecta</taxon>
        <taxon>Pterygota</taxon>
        <taxon>Neoptera</taxon>
        <taxon>Endopterygota</taxon>
        <taxon>Diptera</taxon>
        <taxon>Brachycera</taxon>
        <taxon>Muscomorpha</taxon>
        <taxon>Muscoidea</taxon>
        <taxon>Muscidae</taxon>
        <taxon>Stomoxys</taxon>
    </lineage>
</organism>
<dbReference type="Gene3D" id="3.80.10.10">
    <property type="entry name" value="Ribonuclease Inhibitor"/>
    <property type="match status" value="3"/>
</dbReference>
<proteinExistence type="predicted"/>
<dbReference type="InterPro" id="IPR001611">
    <property type="entry name" value="Leu-rich_rpt"/>
</dbReference>
<evidence type="ECO:0008006" key="9">
    <source>
        <dbReference type="Google" id="ProtNLM"/>
    </source>
</evidence>
<dbReference type="Pfam" id="PF13306">
    <property type="entry name" value="LRR_5"/>
    <property type="match status" value="1"/>
</dbReference>
<name>A0A1I8Q638_STOCA</name>
<accession>A0A1I8Q638</accession>
<sequence>MLWTLPTNMGRRKIFHWTLYMTIAVLSLHCSYAVYCPTNCKCSWVLDSLDVNCANRGLIDYPDLQNIPVQHLDLSGNYFIEFPQHLADYESLIYLDLSNNQIEYLSAEALVGFHSLRTLILANNSIHQWADINPSIAFVNAQNLQRLVLSGNQLNVFNADDHRQVIVSESLTHLELENCGIAKAGGDLLIQNMPNLQRLKLNNNPLSGLAALPSKTLRVLEMKNCNLQRIPGSLLQGLPVLDSLILSWNTALQVDTMNRLESSTLSELDLSYCSLDDIDLSLLPRLTHLQLTGNMIRSLTSHTFENNTQLEVISLSRNSLRVLETETFQNLKRLSALDLSYNEIARLDRNLFRANDNLLSLNLNHNYIEKLTKLVSNSLRDINLSWCEIILIDGTAFLGFSSLQKLDLSNNLISDFPSGMGSNTLQKLDLSYCRLSTLRNTTFQHFPELAQLKLNGNRFTNPFPRQFFQSNKYLDEIYAGDNTWICHCEDPTFVDFHDYLTAPPTRIKDRNSLRCASPTINYGKTWEAACEKDWIPNQRSTSAEKVWSTIVLSILAIAGLICMFTCFQKYMAWRRKQMDQEEYQRNQDEMRAIRDLNRRILDEDARPNAPNNLENNLLPSYEDALRMPKPVRPVKSMLDLTTDTSRRRSRLKKSRTNPEDDISQEEEPELDYRTRFRSEEMLSNRDKERVQQMGPTRRTGHITYNPSGSRLFAIEDSRFPPAHLKSQNLQSAEKIGNFQSYENSPYTKRRPKIAEIPPFKRASLRADSVEFLTDPEFDTISKPNSPFAQRKPKKAMAPGPPLTPAVEDYFGDAPMSHKEESPEGSDFHVIIEPEIQSLRGVISSSDSNAEIDLIKGKRKKLRNSSSRRASGNFTAAAAAAADGDSSEEEPVIVVHRPMRETLF</sequence>
<gene>
    <name evidence="7" type="primary">106084877</name>
</gene>
<dbReference type="Pfam" id="PF13855">
    <property type="entry name" value="LRR_8"/>
    <property type="match status" value="2"/>
</dbReference>
<feature type="compositionally biased region" description="Basic and acidic residues" evidence="4">
    <location>
        <begin position="681"/>
        <end position="690"/>
    </location>
</feature>
<feature type="chain" id="PRO_5014271849" description="LRRNT domain-containing protein" evidence="6">
    <location>
        <begin position="34"/>
        <end position="903"/>
    </location>
</feature>
<dbReference type="Pfam" id="PF15957">
    <property type="entry name" value="Comm"/>
    <property type="match status" value="1"/>
</dbReference>
<dbReference type="OrthoDB" id="1574204at2759"/>
<evidence type="ECO:0000256" key="4">
    <source>
        <dbReference type="SAM" id="MobiDB-lite"/>
    </source>
</evidence>
<reference evidence="7" key="2">
    <citation type="submission" date="2020-05" db="UniProtKB">
        <authorList>
            <consortium name="EnsemblMetazoa"/>
        </authorList>
    </citation>
    <scope>IDENTIFICATION</scope>
    <source>
        <strain evidence="7">USDA</strain>
    </source>
</reference>
<dbReference type="VEuPathDB" id="VectorBase:SCAU014249"/>
<evidence type="ECO:0000256" key="1">
    <source>
        <dbReference type="ARBA" id="ARBA00022614"/>
    </source>
</evidence>
<dbReference type="InterPro" id="IPR050541">
    <property type="entry name" value="LRR_TM_domain-containing"/>
</dbReference>
<feature type="region of interest" description="Disordered" evidence="4">
    <location>
        <begin position="776"/>
        <end position="801"/>
    </location>
</feature>
<keyword evidence="2 6" id="KW-0732">Signal</keyword>
<dbReference type="SMART" id="SM00369">
    <property type="entry name" value="LRR_TYP"/>
    <property type="match status" value="9"/>
</dbReference>
<dbReference type="GO" id="GO:0007411">
    <property type="term" value="P:axon guidance"/>
    <property type="evidence" value="ECO:0007669"/>
    <property type="project" value="InterPro"/>
</dbReference>
<feature type="compositionally biased region" description="Low complexity" evidence="4">
    <location>
        <begin position="863"/>
        <end position="881"/>
    </location>
</feature>
<evidence type="ECO:0000256" key="6">
    <source>
        <dbReference type="SAM" id="SignalP"/>
    </source>
</evidence>
<dbReference type="InterPro" id="IPR031878">
    <property type="entry name" value="Commissureless"/>
</dbReference>